<dbReference type="AlphaFoldDB" id="N1PPZ0"/>
<evidence type="ECO:0000313" key="1">
    <source>
        <dbReference type="EMBL" id="EME44445.1"/>
    </source>
</evidence>
<reference evidence="1" key="1">
    <citation type="journal article" date="2012" name="PLoS Pathog.">
        <title>Diverse lifestyles and strategies of plant pathogenesis encoded in the genomes of eighteen Dothideomycetes fungi.</title>
        <authorList>
            <person name="Ohm R.A."/>
            <person name="Feau N."/>
            <person name="Henrissat B."/>
            <person name="Schoch C.L."/>
            <person name="Horwitz B.A."/>
            <person name="Barry K.W."/>
            <person name="Condon B.J."/>
            <person name="Copeland A.C."/>
            <person name="Dhillon B."/>
            <person name="Glaser F."/>
            <person name="Hesse C.N."/>
            <person name="Kosti I."/>
            <person name="LaButti K."/>
            <person name="Lindquist E.A."/>
            <person name="Lucas S."/>
            <person name="Salamov A.A."/>
            <person name="Bradshaw R.E."/>
            <person name="Ciuffetti L."/>
            <person name="Hamelin R.C."/>
            <person name="Kema G.H.J."/>
            <person name="Lawrence C."/>
            <person name="Scott J.A."/>
            <person name="Spatafora J.W."/>
            <person name="Turgeon B.G."/>
            <person name="de Wit P.J.G.M."/>
            <person name="Zhong S."/>
            <person name="Goodwin S.B."/>
            <person name="Grigoriev I.V."/>
        </authorList>
    </citation>
    <scope>NUCLEOTIDE SEQUENCE [LARGE SCALE GENOMIC DNA]</scope>
    <source>
        <strain evidence="1">NZE10</strain>
    </source>
</reference>
<gene>
    <name evidence="1" type="ORF">DOTSEDRAFT_24482</name>
</gene>
<dbReference type="OMA" id="GEHISTK"/>
<sequence>MVIQVVTSTFLKSITVGGRQLTLKFARETRDWRRTSLAPEIQNKFVSAMAKADVPANAATAIMAESEHPSQKDSYPHFTVVYEDSQGNHLSTRHVYP</sequence>
<evidence type="ECO:0000313" key="2">
    <source>
        <dbReference type="Proteomes" id="UP000016933"/>
    </source>
</evidence>
<protein>
    <submittedName>
        <fullName evidence="1">Uncharacterized protein</fullName>
    </submittedName>
</protein>
<reference evidence="1" key="2">
    <citation type="submission" date="2012-09" db="EMBL/GenBank/DDBJ databases">
        <title>The Genomes of the Fungal Plant Pathogens Cladosporium fulvum and Dothistroma septosporum Reveal Adaptation to Different Hosts and Lifestyles but also Signatures of Common Ancestry.</title>
        <authorList>
            <consortium name="DOE Joint Genome Institute"/>
            <person name="de Wit P.J.G.M."/>
            <person name="van der Burgt A."/>
            <person name="Okmen B."/>
            <person name="Stergiopoulos I."/>
            <person name="Abd-Elsalam K."/>
            <person name="Aerts A.L."/>
            <person name="Bahkali A.H.A."/>
            <person name="Beenen H.G."/>
            <person name="Chettri P."/>
            <person name="Cox M.P."/>
            <person name="Datema E."/>
            <person name="de Vries R.P."/>
            <person name="Dhillon B."/>
            <person name="Ganley A.R."/>
            <person name="Griffiths S."/>
            <person name="Guo Y."/>
            <person name="Hamelin R.C."/>
            <person name="Henrissat B."/>
            <person name="Kabir M.S."/>
            <person name="Jashni M.K."/>
            <person name="Kema G."/>
            <person name="Klaubauf S."/>
            <person name="Lapidus A."/>
            <person name="Levasseur A."/>
            <person name="Lindquist E."/>
            <person name="Mehrabi R."/>
            <person name="Ohm R.A."/>
            <person name="Owen T.J."/>
            <person name="Salamov A."/>
            <person name="Schwelm A."/>
            <person name="Schijlen E."/>
            <person name="Sun H."/>
            <person name="den Burg H.A."/>
            <person name="van Ham R.C.H.J."/>
            <person name="Zhang S."/>
            <person name="Goodwin S.B."/>
            <person name="Grigoriev I.V."/>
            <person name="Collemare J."/>
            <person name="Bradshaw R.E."/>
        </authorList>
    </citation>
    <scope>NUCLEOTIDE SEQUENCE</scope>
    <source>
        <strain evidence="1">NZE10</strain>
    </source>
</reference>
<dbReference type="Proteomes" id="UP000016933">
    <property type="component" value="Unassembled WGS sequence"/>
</dbReference>
<dbReference type="EMBL" id="KB446539">
    <property type="protein sequence ID" value="EME44445.1"/>
    <property type="molecule type" value="Genomic_DNA"/>
</dbReference>
<keyword evidence="2" id="KW-1185">Reference proteome</keyword>
<proteinExistence type="predicted"/>
<accession>N1PPZ0</accession>
<organism evidence="1 2">
    <name type="scientific">Dothistroma septosporum (strain NZE10 / CBS 128990)</name>
    <name type="common">Red band needle blight fungus</name>
    <name type="synonym">Mycosphaerella pini</name>
    <dbReference type="NCBI Taxonomy" id="675120"/>
    <lineage>
        <taxon>Eukaryota</taxon>
        <taxon>Fungi</taxon>
        <taxon>Dikarya</taxon>
        <taxon>Ascomycota</taxon>
        <taxon>Pezizomycotina</taxon>
        <taxon>Dothideomycetes</taxon>
        <taxon>Dothideomycetidae</taxon>
        <taxon>Mycosphaerellales</taxon>
        <taxon>Mycosphaerellaceae</taxon>
        <taxon>Dothistroma</taxon>
    </lineage>
</organism>
<dbReference type="HOGENOM" id="CLU_152044_1_0_1"/>
<dbReference type="OrthoDB" id="5235678at2759"/>
<name>N1PPZ0_DOTSN</name>
<dbReference type="eggNOG" id="ENOG502SRBG">
    <property type="taxonomic scope" value="Eukaryota"/>
</dbReference>